<evidence type="ECO:0000256" key="1">
    <source>
        <dbReference type="ARBA" id="ARBA00004308"/>
    </source>
</evidence>
<evidence type="ECO:0000313" key="7">
    <source>
        <dbReference type="EMBL" id="KAJ1919208.1"/>
    </source>
</evidence>
<dbReference type="Pfam" id="PF05071">
    <property type="entry name" value="NDUFA12"/>
    <property type="match status" value="1"/>
</dbReference>
<gene>
    <name evidence="7" type="primary">FIG4</name>
    <name evidence="7" type="ORF">H4219_002155</name>
</gene>
<organism evidence="7 8">
    <name type="scientific">Mycoemilia scoparia</name>
    <dbReference type="NCBI Taxonomy" id="417184"/>
    <lineage>
        <taxon>Eukaryota</taxon>
        <taxon>Fungi</taxon>
        <taxon>Fungi incertae sedis</taxon>
        <taxon>Zoopagomycota</taxon>
        <taxon>Kickxellomycotina</taxon>
        <taxon>Kickxellomycetes</taxon>
        <taxon>Kickxellales</taxon>
        <taxon>Kickxellaceae</taxon>
        <taxon>Mycoemilia</taxon>
    </lineage>
</organism>
<evidence type="ECO:0000256" key="2">
    <source>
        <dbReference type="ARBA" id="ARBA00007355"/>
    </source>
</evidence>
<feature type="compositionally biased region" description="Low complexity" evidence="5">
    <location>
        <begin position="782"/>
        <end position="803"/>
    </location>
</feature>
<accession>A0A9W8DV68</accession>
<proteinExistence type="inferred from homology"/>
<keyword evidence="3" id="KW-0378">Hydrolase</keyword>
<protein>
    <submittedName>
        <fullName evidence="7">Phosphatidylinositol-3,5-bisphosphate 5-phosphatase</fullName>
    </submittedName>
</protein>
<evidence type="ECO:0000256" key="5">
    <source>
        <dbReference type="SAM" id="MobiDB-lite"/>
    </source>
</evidence>
<feature type="domain" description="SAC" evidence="6">
    <location>
        <begin position="224"/>
        <end position="613"/>
    </location>
</feature>
<evidence type="ECO:0000256" key="3">
    <source>
        <dbReference type="ARBA" id="ARBA00022801"/>
    </source>
</evidence>
<dbReference type="PANTHER" id="PTHR45738:SF5">
    <property type="entry name" value="POLYPHOSPHOINOSITIDE PHOSPHATASE"/>
    <property type="match status" value="1"/>
</dbReference>
<feature type="region of interest" description="Disordered" evidence="5">
    <location>
        <begin position="1251"/>
        <end position="1280"/>
    </location>
</feature>
<keyword evidence="4" id="KW-0472">Membrane</keyword>
<evidence type="ECO:0000256" key="4">
    <source>
        <dbReference type="ARBA" id="ARBA00023136"/>
    </source>
</evidence>
<keyword evidence="8" id="KW-1185">Reference proteome</keyword>
<comment type="subcellular location">
    <subcellularLocation>
        <location evidence="1">Endomembrane system</location>
    </subcellularLocation>
</comment>
<sequence length="1280" mass="146450">MTSNPATANFNLYRNPDIVLDSFKVLCTKAHIYIIGHSLDNSYYRLLIVDRHAPIPTTPSLQQQFQPGMIDLQQQSSNMSTNDNYSIFSAKPMSITSVGDYEATPKFSATGNPSHNTPYGNNRRDIVTDDGLKYTLSEVDNRVTQHAAEHRSSGGALKVVVEKAYGLTGFIRFTRGFYISIITGRRAVALLGGKYIYHIEDTILLSVSPRAEKSRQEARMLTLFRNVDLTKNFYFSYTYDITNTLQNNMKYPGSFPGTDKEQDMTSKLRAPKGSNQPAPLNSMFVWNHHMISNGCQILGVRPEWMVPLIHGYVDQSKLATRARDIYITLIARRSRIYAGVRFLKRGVNNEGFVANEVETEQIVNTMEIDSFDAPYGIPNSNPYYTSYVQHRGSIPLNWSQETSTMAPKPPIEITVSDPYFVQASRHFHQMFDRYGLPTIVLNLIKTKERYKRESILGDEFSECIQYLNQFLSKHKNLRYIGWDMSKANKNKAYDVIKILEEIAEEALVITGIFHSGPEPYYNYLQRLANPEESNKTYRQARRLQNGIVRSNCIDCLDRTNAAQTIIGKTALAHQLYELGVIDKPYLSFDTDASNIMEEMFHDLGDTIALQYGGSNLVNTMQTYRKINNWSSHSRDMIEAFRRYYSNSFVDAERQEGIDMFLGIIRKDHTLPTRNLDIRPSQHLMELVINGSKDYCGDCSGSEVSTIENLINHLRIGDHTNVDSSIDLGSSRLTVQPNNVLLDIADNIVSPSRELYWHEYYTPGEYTEFENFFPMIMNSTTRYRSTTTSPNSATNSASISSNQNFINSGANSPKRDTKETISTTRIVHSKADTPNAHHYEYNEDVKINVEDKTAIGNPFAERNENTCNGGSTNLASAPTPTAVSAPNNVKTHGHKIRKKPKWLKPPSNRQNKFIPDEIRIPTKEQILSKIENRNNLSPNQLGYEGHSSLSSDSLSGKLGKNSAYNVGGWYTDGVTRTLQEPKVSKKDLEGYKKYINQFDDLSSWITDPNYRRGEIAHKDQDNFWTNSVRPTRNYDDIITKPRYNDYYEQKPYQRQLGQGRMKRFLTFSGERPSDIFYRGQAGTPKFASQDQRFDGHVDTGSIRDDGREGDSRDIRSTIFSKQYAEEVEVEDEEDNVWIEEPTVKPNDLAIYQAFSAMNVCPNSQIKGIDRPRRVIEYKDKVYHTVFEEHMIPTQWQAWLHHTRYEPPTVQELELDIIRRMKLQENVKKLVAVYDKVDKEEVFSRKSNDQAQLIEKMPKVQKLPQRDREAEKESAPAETHGK</sequence>
<dbReference type="GO" id="GO:0043813">
    <property type="term" value="F:phosphatidylinositol-3,5-bisphosphate 5-phosphatase activity"/>
    <property type="evidence" value="ECO:0007669"/>
    <property type="project" value="InterPro"/>
</dbReference>
<dbReference type="Proteomes" id="UP001150538">
    <property type="component" value="Unassembled WGS sequence"/>
</dbReference>
<dbReference type="PROSITE" id="PS50275">
    <property type="entry name" value="SAC"/>
    <property type="match status" value="1"/>
</dbReference>
<name>A0A9W8DV68_9FUNG</name>
<dbReference type="InterPro" id="IPR002013">
    <property type="entry name" value="SAC_dom"/>
</dbReference>
<evidence type="ECO:0000313" key="8">
    <source>
        <dbReference type="Proteomes" id="UP001150538"/>
    </source>
</evidence>
<feature type="compositionally biased region" description="Low complexity" evidence="5">
    <location>
        <begin position="874"/>
        <end position="885"/>
    </location>
</feature>
<dbReference type="GO" id="GO:0012505">
    <property type="term" value="C:endomembrane system"/>
    <property type="evidence" value="ECO:0007669"/>
    <property type="project" value="UniProtKB-SubCell"/>
</dbReference>
<dbReference type="GO" id="GO:0046856">
    <property type="term" value="P:phosphatidylinositol dephosphorylation"/>
    <property type="evidence" value="ECO:0007669"/>
    <property type="project" value="InterPro"/>
</dbReference>
<dbReference type="OrthoDB" id="405996at2759"/>
<reference evidence="7" key="1">
    <citation type="submission" date="2022-07" db="EMBL/GenBank/DDBJ databases">
        <title>Phylogenomic reconstructions and comparative analyses of Kickxellomycotina fungi.</title>
        <authorList>
            <person name="Reynolds N.K."/>
            <person name="Stajich J.E."/>
            <person name="Barry K."/>
            <person name="Grigoriev I.V."/>
            <person name="Crous P."/>
            <person name="Smith M.E."/>
        </authorList>
    </citation>
    <scope>NUCLEOTIDE SEQUENCE</scope>
    <source>
        <strain evidence="7">NBRC 100468</strain>
    </source>
</reference>
<comment type="caution">
    <text evidence="7">The sequence shown here is derived from an EMBL/GenBank/DDBJ whole genome shotgun (WGS) entry which is preliminary data.</text>
</comment>
<comment type="similarity">
    <text evidence="2">Belongs to the complex I NDUFA12 subunit family.</text>
</comment>
<feature type="region of interest" description="Disordered" evidence="5">
    <location>
        <begin position="1086"/>
        <end position="1110"/>
    </location>
</feature>
<dbReference type="EMBL" id="JANBPU010000031">
    <property type="protein sequence ID" value="KAJ1919208.1"/>
    <property type="molecule type" value="Genomic_DNA"/>
</dbReference>
<dbReference type="PANTHER" id="PTHR45738">
    <property type="entry name" value="POLYPHOSPHOINOSITIDE PHOSPHATASE"/>
    <property type="match status" value="1"/>
</dbReference>
<dbReference type="GO" id="GO:0045271">
    <property type="term" value="C:respiratory chain complex I"/>
    <property type="evidence" value="ECO:0007669"/>
    <property type="project" value="InterPro"/>
</dbReference>
<feature type="compositionally biased region" description="Basic and acidic residues" evidence="5">
    <location>
        <begin position="1262"/>
        <end position="1280"/>
    </location>
</feature>
<dbReference type="Pfam" id="PF02383">
    <property type="entry name" value="Syja_N"/>
    <property type="match status" value="1"/>
</dbReference>
<dbReference type="InterPro" id="IPR043573">
    <property type="entry name" value="Fig4-like"/>
</dbReference>
<dbReference type="AlphaFoldDB" id="A0A9W8DV68"/>
<evidence type="ECO:0000259" key="6">
    <source>
        <dbReference type="PROSITE" id="PS50275"/>
    </source>
</evidence>
<feature type="compositionally biased region" description="Basic residues" evidence="5">
    <location>
        <begin position="890"/>
        <end position="901"/>
    </location>
</feature>
<feature type="region of interest" description="Disordered" evidence="5">
    <location>
        <begin position="782"/>
        <end position="820"/>
    </location>
</feature>
<feature type="compositionally biased region" description="Basic and acidic residues" evidence="5">
    <location>
        <begin position="1090"/>
        <end position="1110"/>
    </location>
</feature>
<feature type="region of interest" description="Disordered" evidence="5">
    <location>
        <begin position="253"/>
        <end position="275"/>
    </location>
</feature>
<feature type="region of interest" description="Disordered" evidence="5">
    <location>
        <begin position="874"/>
        <end position="911"/>
    </location>
</feature>
<dbReference type="InterPro" id="IPR007763">
    <property type="entry name" value="NDUFA12"/>
</dbReference>